<organism evidence="1">
    <name type="scientific">uncultured Caudovirales phage</name>
    <dbReference type="NCBI Taxonomy" id="2100421"/>
    <lineage>
        <taxon>Viruses</taxon>
        <taxon>Duplodnaviria</taxon>
        <taxon>Heunggongvirae</taxon>
        <taxon>Uroviricota</taxon>
        <taxon>Caudoviricetes</taxon>
        <taxon>Peduoviridae</taxon>
        <taxon>Maltschvirus</taxon>
        <taxon>Maltschvirus maltsch</taxon>
    </lineage>
</organism>
<accession>A0A6J5T0E2</accession>
<name>A0A6J5T0E2_9CAUD</name>
<evidence type="ECO:0008006" key="2">
    <source>
        <dbReference type="Google" id="ProtNLM"/>
    </source>
</evidence>
<proteinExistence type="predicted"/>
<gene>
    <name evidence="1" type="ORF">UFOVP1636_218</name>
</gene>
<reference evidence="1" key="1">
    <citation type="submission" date="2020-05" db="EMBL/GenBank/DDBJ databases">
        <authorList>
            <person name="Chiriac C."/>
            <person name="Salcher M."/>
            <person name="Ghai R."/>
            <person name="Kavagutti S V."/>
        </authorList>
    </citation>
    <scope>NUCLEOTIDE SEQUENCE</scope>
</reference>
<sequence length="177" mass="18786">MPLNFPDSPSTNDPYTYGNRSWIYNGRAWVASGQIVGYTGSRGTTGYAGSIGNLGYSGSAGALGYTGSSGPSFVNIYTSGALYVFDGSRRWYAPYNLSISSIVANLVTSADSNLIFSIKKNGVTAATITISTGQYTTTYSTPFTMNSGNYLTISILQVGSTNSPGSELYVQLKYNQI</sequence>
<dbReference type="EMBL" id="LR797503">
    <property type="protein sequence ID" value="CAB4221263.1"/>
    <property type="molecule type" value="Genomic_DNA"/>
</dbReference>
<protein>
    <recommendedName>
        <fullName evidence="2">Collagen triple helix repeat</fullName>
    </recommendedName>
</protein>
<evidence type="ECO:0000313" key="1">
    <source>
        <dbReference type="EMBL" id="CAB4221263.1"/>
    </source>
</evidence>